<evidence type="ECO:0000256" key="1">
    <source>
        <dbReference type="SAM" id="Phobius"/>
    </source>
</evidence>
<sequence>MAPCSSWLRFVLKVLLVVSIGMVVLVDTSICERGFSIMNLLKTAKRSQMGTTLLRMLMTINTLGAHWKDPKQIPAARILAIWRTNSERGRYNSRIWGSE</sequence>
<dbReference type="AlphaFoldDB" id="A0A7S0LME5"/>
<dbReference type="PANTHER" id="PTHR46880">
    <property type="entry name" value="RAS-ASSOCIATING DOMAIN-CONTAINING PROTEIN"/>
    <property type="match status" value="1"/>
</dbReference>
<name>A0A7S0LME5_9EUKA</name>
<keyword evidence="1" id="KW-1133">Transmembrane helix</keyword>
<keyword evidence="1" id="KW-0812">Transmembrane</keyword>
<feature type="transmembrane region" description="Helical" evidence="1">
    <location>
        <begin position="6"/>
        <end position="26"/>
    </location>
</feature>
<keyword evidence="1" id="KW-0472">Membrane</keyword>
<dbReference type="EMBL" id="HBEY01037432">
    <property type="protein sequence ID" value="CAD8614421.1"/>
    <property type="molecule type" value="Transcribed_RNA"/>
</dbReference>
<protein>
    <submittedName>
        <fullName evidence="2">Uncharacterized protein</fullName>
    </submittedName>
</protein>
<gene>
    <name evidence="2" type="ORF">CPEL01642_LOCUS17802</name>
</gene>
<evidence type="ECO:0000313" key="2">
    <source>
        <dbReference type="EMBL" id="CAD8614421.1"/>
    </source>
</evidence>
<proteinExistence type="predicted"/>
<accession>A0A7S0LME5</accession>
<organism evidence="2">
    <name type="scientific">Coccolithus braarudii</name>
    <dbReference type="NCBI Taxonomy" id="221442"/>
    <lineage>
        <taxon>Eukaryota</taxon>
        <taxon>Haptista</taxon>
        <taxon>Haptophyta</taxon>
        <taxon>Prymnesiophyceae</taxon>
        <taxon>Coccolithales</taxon>
        <taxon>Coccolithaceae</taxon>
        <taxon>Coccolithus</taxon>
    </lineage>
</organism>
<reference evidence="2" key="1">
    <citation type="submission" date="2021-01" db="EMBL/GenBank/DDBJ databases">
        <authorList>
            <person name="Corre E."/>
            <person name="Pelletier E."/>
            <person name="Niang G."/>
            <person name="Scheremetjew M."/>
            <person name="Finn R."/>
            <person name="Kale V."/>
            <person name="Holt S."/>
            <person name="Cochrane G."/>
            <person name="Meng A."/>
            <person name="Brown T."/>
            <person name="Cohen L."/>
        </authorList>
    </citation>
    <scope>NUCLEOTIDE SEQUENCE</scope>
    <source>
        <strain evidence="2">PLY182g</strain>
    </source>
</reference>
<dbReference type="PANTHER" id="PTHR46880:SF5">
    <property type="entry name" value="DUF4371 DOMAIN-CONTAINING PROTEIN"/>
    <property type="match status" value="1"/>
</dbReference>